<protein>
    <submittedName>
        <fullName evidence="1">Uncharacterized protein</fullName>
    </submittedName>
</protein>
<proteinExistence type="predicted"/>
<gene>
    <name evidence="1" type="ORF">SAMN00790413_04065</name>
</gene>
<evidence type="ECO:0000313" key="1">
    <source>
        <dbReference type="EMBL" id="SMB82566.1"/>
    </source>
</evidence>
<dbReference type="Proteomes" id="UP000192582">
    <property type="component" value="Unassembled WGS sequence"/>
</dbReference>
<dbReference type="EMBL" id="FWWU01000006">
    <property type="protein sequence ID" value="SMB82566.1"/>
    <property type="molecule type" value="Genomic_DNA"/>
</dbReference>
<accession>A0A1W1UNA1</accession>
<organism evidence="1 2">
    <name type="scientific">Deinococcus hopiensis KR-140</name>
    <dbReference type="NCBI Taxonomy" id="695939"/>
    <lineage>
        <taxon>Bacteria</taxon>
        <taxon>Thermotogati</taxon>
        <taxon>Deinococcota</taxon>
        <taxon>Deinococci</taxon>
        <taxon>Deinococcales</taxon>
        <taxon>Deinococcaceae</taxon>
        <taxon>Deinococcus</taxon>
    </lineage>
</organism>
<name>A0A1W1UNA1_9DEIO</name>
<dbReference type="AlphaFoldDB" id="A0A1W1UNA1"/>
<sequence length="44" mass="4692">MEVWEDVIGRVYPLDCPVQEGARPGGFTIGLNAPLLTSLLPPGI</sequence>
<reference evidence="1 2" key="1">
    <citation type="submission" date="2017-04" db="EMBL/GenBank/DDBJ databases">
        <authorList>
            <person name="Afonso C.L."/>
            <person name="Miller P.J."/>
            <person name="Scott M.A."/>
            <person name="Spackman E."/>
            <person name="Goraichik I."/>
            <person name="Dimitrov K.M."/>
            <person name="Suarez D.L."/>
            <person name="Swayne D.E."/>
        </authorList>
    </citation>
    <scope>NUCLEOTIDE SEQUENCE [LARGE SCALE GENOMIC DNA]</scope>
    <source>
        <strain evidence="1 2">KR-140</strain>
    </source>
</reference>
<keyword evidence="2" id="KW-1185">Reference proteome</keyword>
<evidence type="ECO:0000313" key="2">
    <source>
        <dbReference type="Proteomes" id="UP000192582"/>
    </source>
</evidence>